<dbReference type="InterPro" id="IPR031625">
    <property type="entry name" value="SCNM1_acidic"/>
</dbReference>
<evidence type="ECO:0000256" key="8">
    <source>
        <dbReference type="ARBA" id="ARBA00022833"/>
    </source>
</evidence>
<accession>A0A2P2IJM9</accession>
<evidence type="ECO:0000256" key="11">
    <source>
        <dbReference type="SAM" id="MobiDB-lite"/>
    </source>
</evidence>
<keyword evidence="8" id="KW-0862">Zinc</keyword>
<dbReference type="GO" id="GO:0008270">
    <property type="term" value="F:zinc ion binding"/>
    <property type="evidence" value="ECO:0007669"/>
    <property type="project" value="UniProtKB-KW"/>
</dbReference>
<evidence type="ECO:0000256" key="6">
    <source>
        <dbReference type="ARBA" id="ARBA00022728"/>
    </source>
</evidence>
<evidence type="ECO:0000256" key="5">
    <source>
        <dbReference type="ARBA" id="ARBA00022723"/>
    </source>
</evidence>
<keyword evidence="7" id="KW-0863">Zinc-finger</keyword>
<dbReference type="GO" id="GO:0005681">
    <property type="term" value="C:spliceosomal complex"/>
    <property type="evidence" value="ECO:0007669"/>
    <property type="project" value="UniProtKB-KW"/>
</dbReference>
<evidence type="ECO:0000256" key="3">
    <source>
        <dbReference type="ARBA" id="ARBA00020620"/>
    </source>
</evidence>
<dbReference type="Pfam" id="PF15805">
    <property type="entry name" value="SCNM1_acidic"/>
    <property type="match status" value="1"/>
</dbReference>
<keyword evidence="10" id="KW-0539">Nucleus</keyword>
<dbReference type="PANTHER" id="PTHR32297">
    <property type="entry name" value="SODIUM CHANNEL MODIFIER 1"/>
    <property type="match status" value="1"/>
</dbReference>
<keyword evidence="9" id="KW-0508">mRNA splicing</keyword>
<evidence type="ECO:0000256" key="1">
    <source>
        <dbReference type="ARBA" id="ARBA00004324"/>
    </source>
</evidence>
<dbReference type="EMBL" id="GGEC01000908">
    <property type="protein sequence ID" value="MBW81391.1"/>
    <property type="molecule type" value="Transcribed_RNA"/>
</dbReference>
<protein>
    <recommendedName>
        <fullName evidence="3">Sodium channel modifier 1</fullName>
    </recommendedName>
</protein>
<name>A0A2P2IJM9_RHIMU</name>
<evidence type="ECO:0000256" key="10">
    <source>
        <dbReference type="ARBA" id="ARBA00023242"/>
    </source>
</evidence>
<evidence type="ECO:0000259" key="12">
    <source>
        <dbReference type="Pfam" id="PF15803"/>
    </source>
</evidence>
<evidence type="ECO:0000256" key="9">
    <source>
        <dbReference type="ARBA" id="ARBA00023187"/>
    </source>
</evidence>
<dbReference type="PANTHER" id="PTHR32297:SF1">
    <property type="entry name" value="SODIUM CHANNEL MODIFIER 1"/>
    <property type="match status" value="1"/>
</dbReference>
<keyword evidence="5" id="KW-0479">Metal-binding</keyword>
<evidence type="ECO:0000256" key="7">
    <source>
        <dbReference type="ARBA" id="ARBA00022771"/>
    </source>
</evidence>
<dbReference type="GO" id="GO:0016607">
    <property type="term" value="C:nuclear speck"/>
    <property type="evidence" value="ECO:0007669"/>
    <property type="project" value="UniProtKB-SubCell"/>
</dbReference>
<dbReference type="GO" id="GO:0008380">
    <property type="term" value="P:RNA splicing"/>
    <property type="evidence" value="ECO:0007669"/>
    <property type="project" value="UniProtKB-KW"/>
</dbReference>
<feature type="domain" description="Sodium channel modifier 1 zinc-finger" evidence="12">
    <location>
        <begin position="43"/>
        <end position="69"/>
    </location>
</feature>
<dbReference type="InterPro" id="IPR033570">
    <property type="entry name" value="SCNM1"/>
</dbReference>
<sequence>MSVFGGDSWAREAQYRKRRVEDMLIEGLDGSSYKKLSNGKYVCLVCPHNPVLDSPLMLSMHYKGSRHIAVESRLKERELKRQEEINKRLALSDSHVESSNSNTSNKKFRLSSKPKPLIEQTRKAASEIFCSKPPLQIPRSQPIDVRLSQEYVVNATISATENSYSRPAIMASDKSFAVQHLDFQERRKRELKFIEAGWKRDCHGRWFKDENVEFDSDEEDPNVCFGCKS</sequence>
<organism evidence="14">
    <name type="scientific">Rhizophora mucronata</name>
    <name type="common">Asiatic mangrove</name>
    <dbReference type="NCBI Taxonomy" id="61149"/>
    <lineage>
        <taxon>Eukaryota</taxon>
        <taxon>Viridiplantae</taxon>
        <taxon>Streptophyta</taxon>
        <taxon>Embryophyta</taxon>
        <taxon>Tracheophyta</taxon>
        <taxon>Spermatophyta</taxon>
        <taxon>Magnoliopsida</taxon>
        <taxon>eudicotyledons</taxon>
        <taxon>Gunneridae</taxon>
        <taxon>Pentapetalae</taxon>
        <taxon>rosids</taxon>
        <taxon>fabids</taxon>
        <taxon>Malpighiales</taxon>
        <taxon>Rhizophoraceae</taxon>
        <taxon>Rhizophora</taxon>
    </lineage>
</organism>
<evidence type="ECO:0000256" key="2">
    <source>
        <dbReference type="ARBA" id="ARBA00004642"/>
    </source>
</evidence>
<comment type="subcellular location">
    <subcellularLocation>
        <location evidence="1">Nucleus speckle</location>
    </subcellularLocation>
    <subcellularLocation>
        <location evidence="2">Nucleus</location>
        <location evidence="2">Nucleoplasm</location>
    </subcellularLocation>
</comment>
<keyword evidence="6" id="KW-0747">Spliceosome</keyword>
<dbReference type="InterPro" id="IPR031622">
    <property type="entry name" value="Znf-SCNM1"/>
</dbReference>
<dbReference type="Pfam" id="PF15803">
    <property type="entry name" value="zf-SCNM1"/>
    <property type="match status" value="1"/>
</dbReference>
<evidence type="ECO:0000256" key="4">
    <source>
        <dbReference type="ARBA" id="ARBA00022664"/>
    </source>
</evidence>
<reference evidence="14" key="1">
    <citation type="submission" date="2018-02" db="EMBL/GenBank/DDBJ databases">
        <title>Rhizophora mucronata_Transcriptome.</title>
        <authorList>
            <person name="Meera S.P."/>
            <person name="Sreeshan A."/>
            <person name="Augustine A."/>
        </authorList>
    </citation>
    <scope>NUCLEOTIDE SEQUENCE</scope>
    <source>
        <tissue evidence="14">Leaf</tissue>
    </source>
</reference>
<evidence type="ECO:0000313" key="14">
    <source>
        <dbReference type="EMBL" id="MBW81391.1"/>
    </source>
</evidence>
<evidence type="ECO:0000259" key="13">
    <source>
        <dbReference type="Pfam" id="PF15805"/>
    </source>
</evidence>
<dbReference type="AlphaFoldDB" id="A0A2P2IJM9"/>
<dbReference type="GO" id="GO:0006397">
    <property type="term" value="P:mRNA processing"/>
    <property type="evidence" value="ECO:0007669"/>
    <property type="project" value="UniProtKB-KW"/>
</dbReference>
<keyword evidence="4" id="KW-0507">mRNA processing</keyword>
<feature type="region of interest" description="Disordered" evidence="11">
    <location>
        <begin position="91"/>
        <end position="111"/>
    </location>
</feature>
<feature type="domain" description="Sodium channel modifier 1 acidic C-terminal" evidence="13">
    <location>
        <begin position="191"/>
        <end position="222"/>
    </location>
</feature>
<proteinExistence type="predicted"/>